<reference evidence="1" key="1">
    <citation type="journal article" date="2014" name="Int. J. Syst. Evol. Microbiol.">
        <title>Complete genome sequence of Corynebacterium casei LMG S-19264T (=DSM 44701T), isolated from a smear-ripened cheese.</title>
        <authorList>
            <consortium name="US DOE Joint Genome Institute (JGI-PGF)"/>
            <person name="Walter F."/>
            <person name="Albersmeier A."/>
            <person name="Kalinowski J."/>
            <person name="Ruckert C."/>
        </authorList>
    </citation>
    <scope>NUCLEOTIDE SEQUENCE</scope>
    <source>
        <strain evidence="1">KCTC 12988</strain>
    </source>
</reference>
<gene>
    <name evidence="1" type="ORF">GCM10007100_23560</name>
</gene>
<organism evidence="1 2">
    <name type="scientific">Roseibacillus persicicus</name>
    <dbReference type="NCBI Taxonomy" id="454148"/>
    <lineage>
        <taxon>Bacteria</taxon>
        <taxon>Pseudomonadati</taxon>
        <taxon>Verrucomicrobiota</taxon>
        <taxon>Verrucomicrobiia</taxon>
        <taxon>Verrucomicrobiales</taxon>
        <taxon>Verrucomicrobiaceae</taxon>
        <taxon>Roseibacillus</taxon>
    </lineage>
</organism>
<protein>
    <submittedName>
        <fullName evidence="1">Uncharacterized protein</fullName>
    </submittedName>
</protein>
<dbReference type="EMBL" id="BMXI01000009">
    <property type="protein sequence ID" value="GHC55974.1"/>
    <property type="molecule type" value="Genomic_DNA"/>
</dbReference>
<comment type="caution">
    <text evidence="1">The sequence shown here is derived from an EMBL/GenBank/DDBJ whole genome shotgun (WGS) entry which is preliminary data.</text>
</comment>
<dbReference type="RefSeq" id="WP_189570164.1">
    <property type="nucleotide sequence ID" value="NZ_BMXI01000009.1"/>
</dbReference>
<accession>A0A918TMQ7</accession>
<evidence type="ECO:0000313" key="1">
    <source>
        <dbReference type="EMBL" id="GHC55974.1"/>
    </source>
</evidence>
<dbReference type="Proteomes" id="UP000644507">
    <property type="component" value="Unassembled WGS sequence"/>
</dbReference>
<sequence length="275" mass="30744">MKLLSKSALVALAFPLMGEPLPPIEAKLDAHNILQIPIHPEVQTLLFFPEPVAMATGEGVTSGAKDGQVYVQPAEDERVLIVKPLKAEAEVLMHVLVGGEAYVFRLKESNRPASVVKFAGKVKFSPAREVSRAHLEKSEGIPSEERQLQLVRFAQNAEVLKEQLPEDFKNYDSRNFNKVHHGGSFSTQLLHIARFPNERTMVVFGLVTNTSNRARRPTPLFLEVGGVRRYALPSQYLVQDSLKPGEEHRCIMILTGEEDQRPANLSLENDFKLVF</sequence>
<proteinExistence type="predicted"/>
<reference evidence="1" key="2">
    <citation type="submission" date="2020-09" db="EMBL/GenBank/DDBJ databases">
        <authorList>
            <person name="Sun Q."/>
            <person name="Kim S."/>
        </authorList>
    </citation>
    <scope>NUCLEOTIDE SEQUENCE</scope>
    <source>
        <strain evidence="1">KCTC 12988</strain>
    </source>
</reference>
<dbReference type="AlphaFoldDB" id="A0A918TMQ7"/>
<keyword evidence="2" id="KW-1185">Reference proteome</keyword>
<evidence type="ECO:0000313" key="2">
    <source>
        <dbReference type="Proteomes" id="UP000644507"/>
    </source>
</evidence>
<name>A0A918TMQ7_9BACT</name>